<dbReference type="PROSITE" id="PS51257">
    <property type="entry name" value="PROKAR_LIPOPROTEIN"/>
    <property type="match status" value="1"/>
</dbReference>
<feature type="compositionally biased region" description="Low complexity" evidence="2">
    <location>
        <begin position="37"/>
        <end position="47"/>
    </location>
</feature>
<dbReference type="Proteomes" id="UP000516230">
    <property type="component" value="Chromosome"/>
</dbReference>
<accession>A0A7H0HWU7</accession>
<keyword evidence="1" id="KW-0732">Signal</keyword>
<organism evidence="4 5">
    <name type="scientific">Streptomyces genisteinicus</name>
    <dbReference type="NCBI Taxonomy" id="2768068"/>
    <lineage>
        <taxon>Bacteria</taxon>
        <taxon>Bacillati</taxon>
        <taxon>Actinomycetota</taxon>
        <taxon>Actinomycetes</taxon>
        <taxon>Kitasatosporales</taxon>
        <taxon>Streptomycetaceae</taxon>
        <taxon>Streptomyces</taxon>
    </lineage>
</organism>
<dbReference type="InterPro" id="IPR029050">
    <property type="entry name" value="Immunoprotect_excell_Ig-like"/>
</dbReference>
<dbReference type="Gene3D" id="2.60.40.1240">
    <property type="match status" value="1"/>
</dbReference>
<dbReference type="InterPro" id="IPR029051">
    <property type="entry name" value="DUF4352"/>
</dbReference>
<evidence type="ECO:0000313" key="5">
    <source>
        <dbReference type="Proteomes" id="UP000516230"/>
    </source>
</evidence>
<evidence type="ECO:0000256" key="1">
    <source>
        <dbReference type="ARBA" id="ARBA00022729"/>
    </source>
</evidence>
<dbReference type="Pfam" id="PF11611">
    <property type="entry name" value="DUF4352"/>
    <property type="match status" value="1"/>
</dbReference>
<feature type="domain" description="DUF4352" evidence="3">
    <location>
        <begin position="92"/>
        <end position="179"/>
    </location>
</feature>
<gene>
    <name evidence="4" type="ORF">IAG43_20240</name>
</gene>
<dbReference type="AlphaFoldDB" id="A0A7H0HWU7"/>
<feature type="region of interest" description="Disordered" evidence="2">
    <location>
        <begin position="21"/>
        <end position="53"/>
    </location>
</feature>
<dbReference type="EMBL" id="CP060825">
    <property type="protein sequence ID" value="QNP65013.1"/>
    <property type="molecule type" value="Genomic_DNA"/>
</dbReference>
<protein>
    <submittedName>
        <fullName evidence="4">DUF4352 domain-containing protein</fullName>
    </submittedName>
</protein>
<proteinExistence type="predicted"/>
<evidence type="ECO:0000259" key="3">
    <source>
        <dbReference type="Pfam" id="PF11611"/>
    </source>
</evidence>
<dbReference type="KEGG" id="sgj:IAG43_20240"/>
<evidence type="ECO:0000313" key="4">
    <source>
        <dbReference type="EMBL" id="QNP65013.1"/>
    </source>
</evidence>
<keyword evidence="5" id="KW-1185">Reference proteome</keyword>
<name>A0A7H0HWU7_9ACTN</name>
<reference evidence="4 5" key="1">
    <citation type="submission" date="2020-08" db="EMBL/GenBank/DDBJ databases">
        <title>A novel species.</title>
        <authorList>
            <person name="Gao J."/>
        </authorList>
    </citation>
    <scope>NUCLEOTIDE SEQUENCE [LARGE SCALE GENOMIC DNA]</scope>
    <source>
        <strain evidence="4 5">CRPJ-33</strain>
    </source>
</reference>
<evidence type="ECO:0000256" key="2">
    <source>
        <dbReference type="SAM" id="MobiDB-lite"/>
    </source>
</evidence>
<sequence>MRHMAALVPALVLGLAACQGPSGPGPGEAGEGDKRAAAAAPGTARIGDTADVGGTGSGAHLRITLRGHVDPAVGVRTARGAARGLAAPAARGPVHRPAEGTRWVGVDLAVVNVGGTAYEQPPAKAWIVDDRGRSHRAVPAGELTTGRPLPQGRLAVGEQRTGWLVFELPHDARPVRLHWASASAEHRWTLQAP</sequence>